<gene>
    <name evidence="1" type="ORF">MNOR_LOCUS27295</name>
</gene>
<protein>
    <submittedName>
        <fullName evidence="1">Uncharacterized protein</fullName>
    </submittedName>
</protein>
<dbReference type="SUPFAM" id="SSF50978">
    <property type="entry name" value="WD40 repeat-like"/>
    <property type="match status" value="1"/>
</dbReference>
<proteinExistence type="predicted"/>
<comment type="caution">
    <text evidence="1">The sequence shown here is derived from an EMBL/GenBank/DDBJ whole genome shotgun (WGS) entry which is preliminary data.</text>
</comment>
<dbReference type="PANTHER" id="PTHR23287">
    <property type="entry name" value="RUBY-EYE2-LIKE PROTEIN"/>
    <property type="match status" value="1"/>
</dbReference>
<dbReference type="Proteomes" id="UP001497623">
    <property type="component" value="Unassembled WGS sequence"/>
</dbReference>
<feature type="non-terminal residue" evidence="1">
    <location>
        <position position="209"/>
    </location>
</feature>
<organism evidence="1 2">
    <name type="scientific">Meganyctiphanes norvegica</name>
    <name type="common">Northern krill</name>
    <name type="synonym">Thysanopoda norvegica</name>
    <dbReference type="NCBI Taxonomy" id="48144"/>
    <lineage>
        <taxon>Eukaryota</taxon>
        <taxon>Metazoa</taxon>
        <taxon>Ecdysozoa</taxon>
        <taxon>Arthropoda</taxon>
        <taxon>Crustacea</taxon>
        <taxon>Multicrustacea</taxon>
        <taxon>Malacostraca</taxon>
        <taxon>Eumalacostraca</taxon>
        <taxon>Eucarida</taxon>
        <taxon>Euphausiacea</taxon>
        <taxon>Euphausiidae</taxon>
        <taxon>Meganyctiphanes</taxon>
    </lineage>
</organism>
<reference evidence="1 2" key="1">
    <citation type="submission" date="2024-05" db="EMBL/GenBank/DDBJ databases">
        <authorList>
            <person name="Wallberg A."/>
        </authorList>
    </citation>
    <scope>NUCLEOTIDE SEQUENCE [LARGE SCALE GENOMIC DNA]</scope>
</reference>
<dbReference type="EMBL" id="CAXKWB010028485">
    <property type="protein sequence ID" value="CAL4133729.1"/>
    <property type="molecule type" value="Genomic_DNA"/>
</dbReference>
<name>A0AAV2RT79_MEGNR</name>
<dbReference type="PANTHER" id="PTHR23287:SF16">
    <property type="entry name" value="TECTONIN BETA-PROPELLER REPEAT-CONTAINING PROTEIN 2"/>
    <property type="match status" value="1"/>
</dbReference>
<sequence length="209" mass="23092">MATGDIGGNSQEWQEWLPLTSLTDQLPHQFQRGLATAPLQLTCIDAFKDHLLLGTNVGLVYLAHLPTCSLMRLKCENPVVPISCVSVVSTVDDMVAVGALDGTITIFQLPRVVPQGNHGQNNKIGAITKLPLSQFRIFEKSFCAEILTLGTKPYFSIKLDGYTLMPINMVADLDSHTTWEHLRDSLDVDPTTLRMTNPSLPLHVINEER</sequence>
<evidence type="ECO:0000313" key="2">
    <source>
        <dbReference type="Proteomes" id="UP001497623"/>
    </source>
</evidence>
<evidence type="ECO:0000313" key="1">
    <source>
        <dbReference type="EMBL" id="CAL4133729.1"/>
    </source>
</evidence>
<dbReference type="InterPro" id="IPR036322">
    <property type="entry name" value="WD40_repeat_dom_sf"/>
</dbReference>
<keyword evidence="2" id="KW-1185">Reference proteome</keyword>
<dbReference type="GO" id="GO:0032527">
    <property type="term" value="P:protein exit from endoplasmic reticulum"/>
    <property type="evidence" value="ECO:0007669"/>
    <property type="project" value="TreeGrafter"/>
</dbReference>
<dbReference type="GO" id="GO:0005737">
    <property type="term" value="C:cytoplasm"/>
    <property type="evidence" value="ECO:0007669"/>
    <property type="project" value="GOC"/>
</dbReference>
<dbReference type="AlphaFoldDB" id="A0AAV2RT79"/>
<accession>A0AAV2RT79</accession>